<protein>
    <submittedName>
        <fullName evidence="2">Uncharacterized protein</fullName>
    </submittedName>
</protein>
<evidence type="ECO:0000256" key="1">
    <source>
        <dbReference type="SAM" id="MobiDB-lite"/>
    </source>
</evidence>
<feature type="compositionally biased region" description="Low complexity" evidence="1">
    <location>
        <begin position="1"/>
        <end position="13"/>
    </location>
</feature>
<feature type="region of interest" description="Disordered" evidence="1">
    <location>
        <begin position="1"/>
        <end position="35"/>
    </location>
</feature>
<dbReference type="OrthoDB" id="10605679at2759"/>
<keyword evidence="3" id="KW-1185">Reference proteome</keyword>
<dbReference type="Proteomes" id="UP000578531">
    <property type="component" value="Unassembled WGS sequence"/>
</dbReference>
<feature type="compositionally biased region" description="Basic residues" evidence="1">
    <location>
        <begin position="14"/>
        <end position="30"/>
    </location>
</feature>
<comment type="caution">
    <text evidence="2">The sequence shown here is derived from an EMBL/GenBank/DDBJ whole genome shotgun (WGS) entry which is preliminary data.</text>
</comment>
<name>A0A8H6G493_9LECA</name>
<evidence type="ECO:0000313" key="3">
    <source>
        <dbReference type="Proteomes" id="UP000578531"/>
    </source>
</evidence>
<sequence length="172" mass="19406">MEPDTTPATPTPKTKTKSKLRAKTRAKIKARLQSEPKKKEKATLLSLPAELILKIADHFLDDYLSWRNGYPSTYRGNLRQLDLFRSCTAHEVQYISLARTHRIFWDLLKGRKIADAVLKEAKAKAKARTRFWSQKATGAPDELRHIFSAVLEIAISIQANQSAPSSVEASYA</sequence>
<dbReference type="RefSeq" id="XP_037169349.1">
    <property type="nucleotide sequence ID" value="XM_037303627.1"/>
</dbReference>
<dbReference type="EMBL" id="JACCJC010000004">
    <property type="protein sequence ID" value="KAF6240080.1"/>
    <property type="molecule type" value="Genomic_DNA"/>
</dbReference>
<dbReference type="AlphaFoldDB" id="A0A8H6G493"/>
<organism evidence="2 3">
    <name type="scientific">Letharia columbiana</name>
    <dbReference type="NCBI Taxonomy" id="112416"/>
    <lineage>
        <taxon>Eukaryota</taxon>
        <taxon>Fungi</taxon>
        <taxon>Dikarya</taxon>
        <taxon>Ascomycota</taxon>
        <taxon>Pezizomycotina</taxon>
        <taxon>Lecanoromycetes</taxon>
        <taxon>OSLEUM clade</taxon>
        <taxon>Lecanoromycetidae</taxon>
        <taxon>Lecanorales</taxon>
        <taxon>Lecanorineae</taxon>
        <taxon>Parmeliaceae</taxon>
        <taxon>Letharia</taxon>
    </lineage>
</organism>
<dbReference type="GeneID" id="59283364"/>
<proteinExistence type="predicted"/>
<reference evidence="2 3" key="1">
    <citation type="journal article" date="2020" name="Genomics">
        <title>Complete, high-quality genomes from long-read metagenomic sequencing of two wolf lichen thalli reveals enigmatic genome architecture.</title>
        <authorList>
            <person name="McKenzie S.K."/>
            <person name="Walston R.F."/>
            <person name="Allen J.L."/>
        </authorList>
    </citation>
    <scope>NUCLEOTIDE SEQUENCE [LARGE SCALE GENOMIC DNA]</scope>
    <source>
        <strain evidence="2">WasteWater2</strain>
    </source>
</reference>
<gene>
    <name evidence="2" type="ORF">HO173_001690</name>
</gene>
<evidence type="ECO:0000313" key="2">
    <source>
        <dbReference type="EMBL" id="KAF6240080.1"/>
    </source>
</evidence>
<accession>A0A8H6G493</accession>